<dbReference type="InterPro" id="IPR003439">
    <property type="entry name" value="ABC_transporter-like_ATP-bd"/>
</dbReference>
<dbReference type="EMBL" id="BARU01007050">
    <property type="protein sequence ID" value="GAH40573.1"/>
    <property type="molecule type" value="Genomic_DNA"/>
</dbReference>
<reference evidence="6" key="1">
    <citation type="journal article" date="2014" name="Front. Microbiol.">
        <title>High frequency of phylogenetically diverse reductive dehalogenase-homologous genes in deep subseafloor sedimentary metagenomes.</title>
        <authorList>
            <person name="Kawai M."/>
            <person name="Futagami T."/>
            <person name="Toyoda A."/>
            <person name="Takaki Y."/>
            <person name="Nishi S."/>
            <person name="Hori S."/>
            <person name="Arai W."/>
            <person name="Tsubouchi T."/>
            <person name="Morono Y."/>
            <person name="Uchiyama I."/>
            <person name="Ito T."/>
            <person name="Fujiyama A."/>
            <person name="Inagaki F."/>
            <person name="Takami H."/>
        </authorList>
    </citation>
    <scope>NUCLEOTIDE SEQUENCE</scope>
    <source>
        <strain evidence="6">Expedition CK06-06</strain>
    </source>
</reference>
<dbReference type="SUPFAM" id="SSF52540">
    <property type="entry name" value="P-loop containing nucleoside triphosphate hydrolases"/>
    <property type="match status" value="1"/>
</dbReference>
<dbReference type="SMART" id="SM00382">
    <property type="entry name" value="AAA"/>
    <property type="match status" value="1"/>
</dbReference>
<evidence type="ECO:0000256" key="1">
    <source>
        <dbReference type="ARBA" id="ARBA00005417"/>
    </source>
</evidence>
<name>X1H5K5_9ZZZZ</name>
<proteinExistence type="inferred from homology"/>
<comment type="caution">
    <text evidence="6">The sequence shown here is derived from an EMBL/GenBank/DDBJ whole genome shotgun (WGS) entry which is preliminary data.</text>
</comment>
<dbReference type="GO" id="GO:0016887">
    <property type="term" value="F:ATP hydrolysis activity"/>
    <property type="evidence" value="ECO:0007669"/>
    <property type="project" value="InterPro"/>
</dbReference>
<organism evidence="6">
    <name type="scientific">marine sediment metagenome</name>
    <dbReference type="NCBI Taxonomy" id="412755"/>
    <lineage>
        <taxon>unclassified sequences</taxon>
        <taxon>metagenomes</taxon>
        <taxon>ecological metagenomes</taxon>
    </lineage>
</organism>
<keyword evidence="3" id="KW-0547">Nucleotide-binding</keyword>
<protein>
    <recommendedName>
        <fullName evidence="5">ABC transporter domain-containing protein</fullName>
    </recommendedName>
</protein>
<evidence type="ECO:0000259" key="5">
    <source>
        <dbReference type="PROSITE" id="PS50893"/>
    </source>
</evidence>
<sequence length="250" mass="27602">MSQKPIVETHNLTKSYGSQVAVNDLTFSIEGGEIFGFLGPNGSGKTTTLLMLLGLTEPTKGWARVSGFDPTKEAIKVKRIVGYIPENVGFYDDMDARENLFFIARLNNMPDSVSSPKIEEALEDVGLKDVAKKKTGAYSRGMRQRLGIAEILIKEPGIVFLDEPTLGLDPEGTARITSYIQSLSRDKDITILLSSHDLKQVQKISDRIGIMINGRMIAVGPIEKLAKEKLGVDDKEISLDDVYMKYFQEG</sequence>
<evidence type="ECO:0000256" key="4">
    <source>
        <dbReference type="ARBA" id="ARBA00022840"/>
    </source>
</evidence>
<dbReference type="InterPro" id="IPR003593">
    <property type="entry name" value="AAA+_ATPase"/>
</dbReference>
<dbReference type="PANTHER" id="PTHR43335">
    <property type="entry name" value="ABC TRANSPORTER, ATP-BINDING PROTEIN"/>
    <property type="match status" value="1"/>
</dbReference>
<feature type="non-terminal residue" evidence="6">
    <location>
        <position position="250"/>
    </location>
</feature>
<evidence type="ECO:0000256" key="2">
    <source>
        <dbReference type="ARBA" id="ARBA00022448"/>
    </source>
</evidence>
<feature type="domain" description="ABC transporter" evidence="5">
    <location>
        <begin position="7"/>
        <end position="238"/>
    </location>
</feature>
<dbReference type="Pfam" id="PF00005">
    <property type="entry name" value="ABC_tran"/>
    <property type="match status" value="1"/>
</dbReference>
<evidence type="ECO:0000256" key="3">
    <source>
        <dbReference type="ARBA" id="ARBA00022741"/>
    </source>
</evidence>
<accession>X1H5K5</accession>
<keyword evidence="4" id="KW-0067">ATP-binding</keyword>
<dbReference type="AlphaFoldDB" id="X1H5K5"/>
<comment type="similarity">
    <text evidence="1">Belongs to the ABC transporter superfamily.</text>
</comment>
<dbReference type="Gene3D" id="3.40.50.300">
    <property type="entry name" value="P-loop containing nucleotide triphosphate hydrolases"/>
    <property type="match status" value="1"/>
</dbReference>
<dbReference type="GO" id="GO:0005524">
    <property type="term" value="F:ATP binding"/>
    <property type="evidence" value="ECO:0007669"/>
    <property type="project" value="UniProtKB-KW"/>
</dbReference>
<gene>
    <name evidence="6" type="ORF">S03H2_13899</name>
</gene>
<dbReference type="PROSITE" id="PS50893">
    <property type="entry name" value="ABC_TRANSPORTER_2"/>
    <property type="match status" value="1"/>
</dbReference>
<keyword evidence="2" id="KW-0813">Transport</keyword>
<dbReference type="PANTHER" id="PTHR43335:SF4">
    <property type="entry name" value="ABC TRANSPORTER, ATP-BINDING PROTEIN"/>
    <property type="match status" value="1"/>
</dbReference>
<evidence type="ECO:0000313" key="6">
    <source>
        <dbReference type="EMBL" id="GAH40573.1"/>
    </source>
</evidence>
<dbReference type="InterPro" id="IPR027417">
    <property type="entry name" value="P-loop_NTPase"/>
</dbReference>